<feature type="compositionally biased region" description="Pro residues" evidence="1">
    <location>
        <begin position="231"/>
        <end position="241"/>
    </location>
</feature>
<feature type="domain" description="Wbp11/ELF5/Saf1 N-terminal" evidence="2">
    <location>
        <begin position="5"/>
        <end position="82"/>
    </location>
</feature>
<dbReference type="OrthoDB" id="205569at2759"/>
<feature type="region of interest" description="Disordered" evidence="1">
    <location>
        <begin position="1"/>
        <end position="34"/>
    </location>
</feature>
<organism evidence="3 4">
    <name type="scientific">Mucor saturninus</name>
    <dbReference type="NCBI Taxonomy" id="64648"/>
    <lineage>
        <taxon>Eukaryota</taxon>
        <taxon>Fungi</taxon>
        <taxon>Fungi incertae sedis</taxon>
        <taxon>Mucoromycota</taxon>
        <taxon>Mucoromycotina</taxon>
        <taxon>Mucoromycetes</taxon>
        <taxon>Mucorales</taxon>
        <taxon>Mucorineae</taxon>
        <taxon>Mucoraceae</taxon>
        <taxon>Mucor</taxon>
    </lineage>
</organism>
<dbReference type="EMBL" id="JAEPRD010000093">
    <property type="protein sequence ID" value="KAG2199633.1"/>
    <property type="molecule type" value="Genomic_DNA"/>
</dbReference>
<name>A0A8H7QXP3_9FUNG</name>
<feature type="compositionally biased region" description="Pro residues" evidence="1">
    <location>
        <begin position="210"/>
        <end position="220"/>
    </location>
</feature>
<feature type="compositionally biased region" description="Pro residues" evidence="1">
    <location>
        <begin position="190"/>
        <end position="199"/>
    </location>
</feature>
<evidence type="ECO:0000313" key="4">
    <source>
        <dbReference type="Proteomes" id="UP000603453"/>
    </source>
</evidence>
<evidence type="ECO:0000313" key="3">
    <source>
        <dbReference type="EMBL" id="KAG2199633.1"/>
    </source>
</evidence>
<protein>
    <recommendedName>
        <fullName evidence="2">Wbp11/ELF5/Saf1 N-terminal domain-containing protein</fullName>
    </recommendedName>
</protein>
<gene>
    <name evidence="3" type="ORF">INT47_005158</name>
</gene>
<proteinExistence type="predicted"/>
<reference evidence="3" key="1">
    <citation type="submission" date="2020-12" db="EMBL/GenBank/DDBJ databases">
        <title>Metabolic potential, ecology and presence of endohyphal bacteria is reflected in genomic diversity of Mucoromycotina.</title>
        <authorList>
            <person name="Muszewska A."/>
            <person name="Okrasinska A."/>
            <person name="Steczkiewicz K."/>
            <person name="Drgas O."/>
            <person name="Orlowska M."/>
            <person name="Perlinska-Lenart U."/>
            <person name="Aleksandrzak-Piekarczyk T."/>
            <person name="Szatraj K."/>
            <person name="Zielenkiewicz U."/>
            <person name="Pilsyk S."/>
            <person name="Malc E."/>
            <person name="Mieczkowski P."/>
            <person name="Kruszewska J.S."/>
            <person name="Biernat P."/>
            <person name="Pawlowska J."/>
        </authorList>
    </citation>
    <scope>NUCLEOTIDE SEQUENCE</scope>
    <source>
        <strain evidence="3">WA0000017839</strain>
    </source>
</reference>
<feature type="compositionally biased region" description="Basic and acidic residues" evidence="1">
    <location>
        <begin position="25"/>
        <end position="34"/>
    </location>
</feature>
<keyword evidence="4" id="KW-1185">Reference proteome</keyword>
<feature type="region of interest" description="Disordered" evidence="1">
    <location>
        <begin position="99"/>
        <end position="246"/>
    </location>
</feature>
<comment type="caution">
    <text evidence="3">The sequence shown here is derived from an EMBL/GenBank/DDBJ whole genome shotgun (WGS) entry which is preliminary data.</text>
</comment>
<evidence type="ECO:0000256" key="1">
    <source>
        <dbReference type="SAM" id="MobiDB-lite"/>
    </source>
</evidence>
<feature type="compositionally biased region" description="Low complexity" evidence="1">
    <location>
        <begin position="134"/>
        <end position="150"/>
    </location>
</feature>
<feature type="region of interest" description="Disordered" evidence="1">
    <location>
        <begin position="326"/>
        <end position="347"/>
    </location>
</feature>
<dbReference type="InterPro" id="IPR019007">
    <property type="entry name" value="Wbp11/ELF5/Saf1_N"/>
</dbReference>
<accession>A0A8H7QXP3</accession>
<evidence type="ECO:0000259" key="2">
    <source>
        <dbReference type="Pfam" id="PF09429"/>
    </source>
</evidence>
<dbReference type="Proteomes" id="UP000603453">
    <property type="component" value="Unassembled WGS sequence"/>
</dbReference>
<feature type="compositionally biased region" description="Acidic residues" evidence="1">
    <location>
        <begin position="151"/>
        <end position="166"/>
    </location>
</feature>
<feature type="compositionally biased region" description="Basic and acidic residues" evidence="1">
    <location>
        <begin position="101"/>
        <end position="120"/>
    </location>
</feature>
<dbReference type="Pfam" id="PF09429">
    <property type="entry name" value="Wbp11"/>
    <property type="match status" value="1"/>
</dbReference>
<dbReference type="AlphaFoldDB" id="A0A8H7QXP3"/>
<dbReference type="GO" id="GO:0006396">
    <property type="term" value="P:RNA processing"/>
    <property type="evidence" value="ECO:0007669"/>
    <property type="project" value="InterPro"/>
</dbReference>
<sequence length="347" mass="38523">MAKSKRSMNPADELRKKQRKRELKKNKETRKNLRENVLAKKDVGKVRQDIARLEHLAAQGQLDRIGQARLDELKTEVGKIEKAKKATELTGAQAAYAARMQENEKKTEKEARKLVFDPKSGKFVPAKVKEKKVSSLSTHSGSESSSSSSSDSEDDSDSDMLEESDNEIPLPSGEEIPKILTESDDEYEIPLPPGPPPLRPFEQQFTPVGRMPPPPPPGGPPHAVVYTPGGRIPPPPPPPQQQPMYYPPVYQQPIYQHQPVYQPVYQPPVQQPTYVSKPVHYEQPKEESLSAAVAPTISAEPQLRDLQKELLGFVPAALRRKQAMAKKVASLPKGARPNINPAPSLED</sequence>